<organism evidence="2 3">
    <name type="scientific">Streptomyces niveus</name>
    <name type="common">Streptomyces spheroides</name>
    <dbReference type="NCBI Taxonomy" id="193462"/>
    <lineage>
        <taxon>Bacteria</taxon>
        <taxon>Bacillati</taxon>
        <taxon>Actinomycetota</taxon>
        <taxon>Actinomycetes</taxon>
        <taxon>Kitasatosporales</taxon>
        <taxon>Streptomycetaceae</taxon>
        <taxon>Streptomyces</taxon>
    </lineage>
</organism>
<feature type="transmembrane region" description="Helical" evidence="1">
    <location>
        <begin position="82"/>
        <end position="101"/>
    </location>
</feature>
<dbReference type="OrthoDB" id="5118673at2"/>
<sequence>MRRAPWWVLLSSGGAPLLLVGAWMIAQLLQGPGYNPTVDTLSVLASYGARGYWLMTGILIVLGTCYVVTAHGLREAAPAGRIALAGGGLSAMALTLVPAPISGGAMGHGTVAAVGFVLLAVWPALAARRRRTVPWGLRFKVAIVASALMCVCALWFVFELLSGKAPGVAERVVTFVQALWPLVVAVSCRLWPGGPVATGQ</sequence>
<dbReference type="KEGG" id="snw:BBN63_20350"/>
<accession>A0A1U9R4R9</accession>
<keyword evidence="1" id="KW-0472">Membrane</keyword>
<keyword evidence="1" id="KW-1133">Transmembrane helix</keyword>
<keyword evidence="3" id="KW-1185">Reference proteome</keyword>
<proteinExistence type="predicted"/>
<dbReference type="InterPro" id="IPR009339">
    <property type="entry name" value="DUF998"/>
</dbReference>
<evidence type="ECO:0000313" key="2">
    <source>
        <dbReference type="EMBL" id="AQU71081.1"/>
    </source>
</evidence>
<protein>
    <recommendedName>
        <fullName evidence="4">DUF998 domain-containing protein</fullName>
    </recommendedName>
</protein>
<dbReference type="AlphaFoldDB" id="A0A1U9R4R9"/>
<feature type="transmembrane region" description="Helical" evidence="1">
    <location>
        <begin position="139"/>
        <end position="158"/>
    </location>
</feature>
<feature type="transmembrane region" description="Helical" evidence="1">
    <location>
        <begin position="107"/>
        <end position="127"/>
    </location>
</feature>
<reference evidence="2 3" key="1">
    <citation type="submission" date="2016-11" db="EMBL/GenBank/DDBJ databases">
        <title>Complete genome sequence of Streptomyces niveus SCSIO 3406.</title>
        <authorList>
            <person name="Zhu Q."/>
            <person name="Cheng W."/>
            <person name="Song Y."/>
            <person name="Li Q."/>
            <person name="Ju J."/>
        </authorList>
    </citation>
    <scope>NUCLEOTIDE SEQUENCE [LARGE SCALE GENOMIC DNA]</scope>
    <source>
        <strain evidence="2 3">SCSIO 3406</strain>
    </source>
</reference>
<evidence type="ECO:0008006" key="4">
    <source>
        <dbReference type="Google" id="ProtNLM"/>
    </source>
</evidence>
<dbReference type="Proteomes" id="UP000189677">
    <property type="component" value="Chromosome"/>
</dbReference>
<feature type="transmembrane region" description="Helical" evidence="1">
    <location>
        <begin position="52"/>
        <end position="70"/>
    </location>
</feature>
<evidence type="ECO:0000313" key="3">
    <source>
        <dbReference type="Proteomes" id="UP000189677"/>
    </source>
</evidence>
<dbReference type="Pfam" id="PF06197">
    <property type="entry name" value="DUF998"/>
    <property type="match status" value="1"/>
</dbReference>
<dbReference type="EMBL" id="CP018047">
    <property type="protein sequence ID" value="AQU71081.1"/>
    <property type="molecule type" value="Genomic_DNA"/>
</dbReference>
<dbReference type="RefSeq" id="WP_078079704.1">
    <property type="nucleotide sequence ID" value="NZ_CP018047.1"/>
</dbReference>
<evidence type="ECO:0000256" key="1">
    <source>
        <dbReference type="SAM" id="Phobius"/>
    </source>
</evidence>
<gene>
    <name evidence="2" type="ORF">BBN63_20350</name>
</gene>
<keyword evidence="1" id="KW-0812">Transmembrane</keyword>
<name>A0A1U9R4R9_STRNV</name>